<dbReference type="GO" id="GO:0000460">
    <property type="term" value="P:maturation of 5.8S rRNA"/>
    <property type="evidence" value="ECO:0007669"/>
    <property type="project" value="TreeGrafter"/>
</dbReference>
<evidence type="ECO:0000313" key="4">
    <source>
        <dbReference type="Proteomes" id="UP001163798"/>
    </source>
</evidence>
<evidence type="ECO:0000256" key="1">
    <source>
        <dbReference type="ARBA" id="ARBA00007462"/>
    </source>
</evidence>
<dbReference type="EMBL" id="MU793246">
    <property type="protein sequence ID" value="KAJ3790903.1"/>
    <property type="molecule type" value="Genomic_DNA"/>
</dbReference>
<gene>
    <name evidence="3" type="ORF">GGU10DRAFT_430640</name>
</gene>
<dbReference type="AlphaFoldDB" id="A0AA38U2I6"/>
<dbReference type="PANTHER" id="PTHR13245:SF14">
    <property type="entry name" value="RRP15-LIKE PROTEIN"/>
    <property type="match status" value="1"/>
</dbReference>
<feature type="compositionally biased region" description="Basic and acidic residues" evidence="2">
    <location>
        <begin position="10"/>
        <end position="21"/>
    </location>
</feature>
<evidence type="ECO:0000256" key="2">
    <source>
        <dbReference type="SAM" id="MobiDB-lite"/>
    </source>
</evidence>
<dbReference type="Pfam" id="PF07890">
    <property type="entry name" value="Rrp15p"/>
    <property type="match status" value="1"/>
</dbReference>
<accession>A0AA38U2I6</accession>
<comment type="caution">
    <text evidence="3">The sequence shown here is derived from an EMBL/GenBank/DDBJ whole genome shotgun (WGS) entry which is preliminary data.</text>
</comment>
<dbReference type="InterPro" id="IPR012459">
    <property type="entry name" value="Rrp15"/>
</dbReference>
<protein>
    <submittedName>
        <fullName evidence="3">Rrp15p-domain-containing protein</fullName>
    </submittedName>
</protein>
<sequence>MSSHLKRKSHSVDVPENHSDVDEQSVNVSAELSENSEEESIDGQDEMTDSADEIDGMKPQKSRQTKKRKIRATHASAFGATLQSLLNTKVPSSAPLSLKPSIARKRNDEKLEMKAKKVLQVEKKEKEDKGRITDVIGGWGGESERALRKVAQRGVVKLFNVVQNVQTQQAVEGEEKKAARGSGKPSLPAPVIVDRSKSKKGKNKDNIIGRGKDSALDKEDFFDMLRSGAVVSKS</sequence>
<organism evidence="3 4">
    <name type="scientific">Lentinula aff. detonsa</name>
    <dbReference type="NCBI Taxonomy" id="2804958"/>
    <lineage>
        <taxon>Eukaryota</taxon>
        <taxon>Fungi</taxon>
        <taxon>Dikarya</taxon>
        <taxon>Basidiomycota</taxon>
        <taxon>Agaricomycotina</taxon>
        <taxon>Agaricomycetes</taxon>
        <taxon>Agaricomycetidae</taxon>
        <taxon>Agaricales</taxon>
        <taxon>Marasmiineae</taxon>
        <taxon>Omphalotaceae</taxon>
        <taxon>Lentinula</taxon>
    </lineage>
</organism>
<dbReference type="Proteomes" id="UP001163798">
    <property type="component" value="Unassembled WGS sequence"/>
</dbReference>
<name>A0AA38U2I6_9AGAR</name>
<comment type="similarity">
    <text evidence="1">Belongs to the RRP15 family.</text>
</comment>
<dbReference type="PANTHER" id="PTHR13245">
    <property type="entry name" value="RRP15-LIKE PROTEIN"/>
    <property type="match status" value="1"/>
</dbReference>
<proteinExistence type="inferred from homology"/>
<keyword evidence="4" id="KW-1185">Reference proteome</keyword>
<reference evidence="3" key="1">
    <citation type="submission" date="2022-08" db="EMBL/GenBank/DDBJ databases">
        <authorList>
            <consortium name="DOE Joint Genome Institute"/>
            <person name="Min B."/>
            <person name="Riley R."/>
            <person name="Sierra-Patev S."/>
            <person name="Naranjo-Ortiz M."/>
            <person name="Looney B."/>
            <person name="Konkel Z."/>
            <person name="Slot J.C."/>
            <person name="Sakamoto Y."/>
            <person name="Steenwyk J.L."/>
            <person name="Rokas A."/>
            <person name="Carro J."/>
            <person name="Camarero S."/>
            <person name="Ferreira P."/>
            <person name="Molpeceres G."/>
            <person name="Ruiz-Duenas F.J."/>
            <person name="Serrano A."/>
            <person name="Henrissat B."/>
            <person name="Drula E."/>
            <person name="Hughes K.W."/>
            <person name="Mata J.L."/>
            <person name="Ishikawa N.K."/>
            <person name="Vargas-Isla R."/>
            <person name="Ushijima S."/>
            <person name="Smith C.A."/>
            <person name="Ahrendt S."/>
            <person name="Andreopoulos W."/>
            <person name="He G."/>
            <person name="Labutti K."/>
            <person name="Lipzen A."/>
            <person name="Ng V."/>
            <person name="Sandor L."/>
            <person name="Barry K."/>
            <person name="Martinez A.T."/>
            <person name="Xiao Y."/>
            <person name="Gibbons J.G."/>
            <person name="Terashima K."/>
            <person name="Hibbett D.S."/>
            <person name="Grigoriev I.V."/>
        </authorList>
    </citation>
    <scope>NUCLEOTIDE SEQUENCE</scope>
    <source>
        <strain evidence="3">TFB10291</strain>
    </source>
</reference>
<feature type="compositionally biased region" description="Basic residues" evidence="2">
    <location>
        <begin position="60"/>
        <end position="72"/>
    </location>
</feature>
<dbReference type="GO" id="GO:0030687">
    <property type="term" value="C:preribosome, large subunit precursor"/>
    <property type="evidence" value="ECO:0007669"/>
    <property type="project" value="TreeGrafter"/>
</dbReference>
<feature type="compositionally biased region" description="Acidic residues" evidence="2">
    <location>
        <begin position="34"/>
        <end position="54"/>
    </location>
</feature>
<feature type="region of interest" description="Disordered" evidence="2">
    <location>
        <begin position="169"/>
        <end position="211"/>
    </location>
</feature>
<dbReference type="GO" id="GO:0000470">
    <property type="term" value="P:maturation of LSU-rRNA"/>
    <property type="evidence" value="ECO:0007669"/>
    <property type="project" value="TreeGrafter"/>
</dbReference>
<evidence type="ECO:0000313" key="3">
    <source>
        <dbReference type="EMBL" id="KAJ3790903.1"/>
    </source>
</evidence>
<feature type="region of interest" description="Disordered" evidence="2">
    <location>
        <begin position="1"/>
        <end position="72"/>
    </location>
</feature>